<dbReference type="Proteomes" id="UP000006844">
    <property type="component" value="Chromosome"/>
</dbReference>
<dbReference type="eggNOG" id="COG1403">
    <property type="taxonomic scope" value="Bacteria"/>
</dbReference>
<name>E8V182_TERSS</name>
<dbReference type="OrthoDB" id="9816185at2"/>
<dbReference type="HOGENOM" id="CLU_069622_0_1_0"/>
<keyword evidence="2" id="KW-1185">Reference proteome</keyword>
<evidence type="ECO:0000313" key="2">
    <source>
        <dbReference type="Proteomes" id="UP000006844"/>
    </source>
</evidence>
<evidence type="ECO:0000313" key="1">
    <source>
        <dbReference type="EMBL" id="ADV84497.1"/>
    </source>
</evidence>
<dbReference type="InterPro" id="IPR003615">
    <property type="entry name" value="HNH_nuc"/>
</dbReference>
<accession>E8V182</accession>
<organism evidence="1 2">
    <name type="scientific">Terriglobus saanensis (strain ATCC BAA-1853 / DSM 23119 / SP1PR4)</name>
    <dbReference type="NCBI Taxonomy" id="401053"/>
    <lineage>
        <taxon>Bacteria</taxon>
        <taxon>Pseudomonadati</taxon>
        <taxon>Acidobacteriota</taxon>
        <taxon>Terriglobia</taxon>
        <taxon>Terriglobales</taxon>
        <taxon>Acidobacteriaceae</taxon>
        <taxon>Terriglobus</taxon>
    </lineage>
</organism>
<dbReference type="RefSeq" id="WP_013570227.1">
    <property type="nucleotide sequence ID" value="NC_014963.1"/>
</dbReference>
<protein>
    <recommendedName>
        <fullName evidence="3">HNH endonuclease</fullName>
    </recommendedName>
</protein>
<dbReference type="Gene3D" id="1.10.30.50">
    <property type="match status" value="1"/>
</dbReference>
<sequence>MRHVAPVELTDLPTLTDIKGSVKPIHRPPIEASFAEIEAAYDDFAAAIPHDLHALTPIGLSPDVRKTLATIFSSRLGKFRSLWDALNDHFEDTGNSTCPYCNFGEQWEHDHYLPKSMFPEFTLFPRNLVPICKPCNGKKLARYHETGSRLFIYALSELSGIDGLLQVDITYLPKLTVSYSLANPGTLESFAVLERHFQALDLGRRYTKQASTTMALLLKTFQSPASLDLGPRKLRRRLRQMAIDRKTQCPPNHWEVALLQHLAESGDFVNYVFS</sequence>
<gene>
    <name evidence="1" type="ordered locus">AciPR4_3748</name>
</gene>
<evidence type="ECO:0008006" key="3">
    <source>
        <dbReference type="Google" id="ProtNLM"/>
    </source>
</evidence>
<reference evidence="1 2" key="1">
    <citation type="journal article" date="2012" name="Stand. Genomic Sci.">
        <title>Complete genome sequence of Terriglobus saanensis type strain SP1PR4(T), an Acidobacteria from tundra soil.</title>
        <authorList>
            <person name="Rawat S.R."/>
            <person name="Mannisto M.K."/>
            <person name="Starovoytov V."/>
            <person name="Goodwin L."/>
            <person name="Nolan M."/>
            <person name="Hauser L."/>
            <person name="Land M."/>
            <person name="Davenport K.W."/>
            <person name="Woyke T."/>
            <person name="Haggblom M.M."/>
        </authorList>
    </citation>
    <scope>NUCLEOTIDE SEQUENCE</scope>
    <source>
        <strain evidence="2">ATCC BAA-1853 / DSM 23119 / SP1PR4</strain>
    </source>
</reference>
<dbReference type="AlphaFoldDB" id="E8V182"/>
<proteinExistence type="predicted"/>
<dbReference type="KEGG" id="tsa:AciPR4_3748"/>
<dbReference type="EMBL" id="CP002467">
    <property type="protein sequence ID" value="ADV84497.1"/>
    <property type="molecule type" value="Genomic_DNA"/>
</dbReference>
<dbReference type="CDD" id="cd00085">
    <property type="entry name" value="HNHc"/>
    <property type="match status" value="1"/>
</dbReference>